<reference evidence="2 3" key="1">
    <citation type="submission" date="2018-11" db="EMBL/GenBank/DDBJ databases">
        <authorList>
            <consortium name="Pathogen Informatics"/>
        </authorList>
    </citation>
    <scope>NUCLEOTIDE SEQUENCE [LARGE SCALE GENOMIC DNA]</scope>
</reference>
<dbReference type="AlphaFoldDB" id="A0A3P7LLK2"/>
<evidence type="ECO:0000313" key="2">
    <source>
        <dbReference type="EMBL" id="VDN12577.1"/>
    </source>
</evidence>
<evidence type="ECO:0000256" key="1">
    <source>
        <dbReference type="SAM" id="MobiDB-lite"/>
    </source>
</evidence>
<sequence length="232" mass="26505">MVQEIKAKHIGSFYERDGPLDFNQLMNKLKEVSASRQANYVPTRLQILDNKVLTVHVNNQPKPSEVFKLALVEDVNGYTATKRSAKFRHLLTFRYKLSKVNGGHNYDEVHTFLLNTEPELTTAVSMLKKAINSAKSTDCDFPPKLPLFDGRRYASPRRPSMERMRRRNSAEVARLQTTPALSAQRRASPELPSREFSLDAVRAQNRLPRTSRPRNEASSEPIFAFLTVYLSQ</sequence>
<keyword evidence="3" id="KW-1185">Reference proteome</keyword>
<evidence type="ECO:0000313" key="3">
    <source>
        <dbReference type="Proteomes" id="UP000281553"/>
    </source>
</evidence>
<organism evidence="2 3">
    <name type="scientific">Dibothriocephalus latus</name>
    <name type="common">Fish tapeworm</name>
    <name type="synonym">Diphyllobothrium latum</name>
    <dbReference type="NCBI Taxonomy" id="60516"/>
    <lineage>
        <taxon>Eukaryota</taxon>
        <taxon>Metazoa</taxon>
        <taxon>Spiralia</taxon>
        <taxon>Lophotrochozoa</taxon>
        <taxon>Platyhelminthes</taxon>
        <taxon>Cestoda</taxon>
        <taxon>Eucestoda</taxon>
        <taxon>Diphyllobothriidea</taxon>
        <taxon>Diphyllobothriidae</taxon>
        <taxon>Dibothriocephalus</taxon>
    </lineage>
</organism>
<accession>A0A3P7LLK2</accession>
<protein>
    <submittedName>
        <fullName evidence="2">Uncharacterized protein</fullName>
    </submittedName>
</protein>
<feature type="region of interest" description="Disordered" evidence="1">
    <location>
        <begin position="150"/>
        <end position="195"/>
    </location>
</feature>
<dbReference type="Proteomes" id="UP000281553">
    <property type="component" value="Unassembled WGS sequence"/>
</dbReference>
<proteinExistence type="predicted"/>
<dbReference type="EMBL" id="UYRU01054219">
    <property type="protein sequence ID" value="VDN12577.1"/>
    <property type="molecule type" value="Genomic_DNA"/>
</dbReference>
<gene>
    <name evidence="2" type="ORF">DILT_LOCUS8408</name>
</gene>
<name>A0A3P7LLK2_DIBLA</name>